<evidence type="ECO:0008006" key="6">
    <source>
        <dbReference type="Google" id="ProtNLM"/>
    </source>
</evidence>
<evidence type="ECO:0000256" key="3">
    <source>
        <dbReference type="SAM" id="MobiDB-lite"/>
    </source>
</evidence>
<evidence type="ECO:0000313" key="5">
    <source>
        <dbReference type="Proteomes" id="UP000034291"/>
    </source>
</evidence>
<dbReference type="OrthoDB" id="3598904at2759"/>
<dbReference type="AlphaFoldDB" id="A0A0F8U2V2"/>
<dbReference type="Proteomes" id="UP000034291">
    <property type="component" value="Unassembled WGS sequence"/>
</dbReference>
<keyword evidence="2" id="KW-0539">Nucleus</keyword>
<protein>
    <recommendedName>
        <fullName evidence="6">Zn(II)2Cys6 transcription factor</fullName>
    </recommendedName>
</protein>
<dbReference type="PANTHER" id="PTHR37534:SF49">
    <property type="entry name" value="LYSINE BIOSYNTHESIS REGULATORY PROTEIN LYS14"/>
    <property type="match status" value="1"/>
</dbReference>
<evidence type="ECO:0000256" key="2">
    <source>
        <dbReference type="ARBA" id="ARBA00023242"/>
    </source>
</evidence>
<dbReference type="GO" id="GO:0045944">
    <property type="term" value="P:positive regulation of transcription by RNA polymerase II"/>
    <property type="evidence" value="ECO:0007669"/>
    <property type="project" value="TreeGrafter"/>
</dbReference>
<dbReference type="PANTHER" id="PTHR37534">
    <property type="entry name" value="TRANSCRIPTIONAL ACTIVATOR PROTEIN UGA3"/>
    <property type="match status" value="1"/>
</dbReference>
<keyword evidence="5" id="KW-1185">Reference proteome</keyword>
<sequence length="714" mass="80360">MSSRRGQSSRKRPLRLPTIAPKDEIISLTSTTCSVQPSIRPTIIQSRLRFPPRSRTGCCEFWTYDHSIISGTSSLFPSLYRAPHSLNLSLVKCDEVHPQCNVSNVQCARLGHVCDYQPRLCFRDDTRRVMERMPDVKTKGNAVWDPNQPIRNRHHSNSDSIPSDLLPAFAKLTSDEDREKKAQGSIPGTYHVIVIPESFSHLPEYTEDVLEAVPSNQLSSPVSDYSAHDPTDDVSPSEDPNVVILHRFRDSRKQAYPIRRTATHSPDSDLGSSTLSAVSMYAALQDIAEDQGSESVVDLRNYEIALLDHFQNTLWMHLIPGGDGYLGANVFEQEASNFPPLFHAIIGLSALNLIRQGNSQTPGNLQYYQHTLPPLQNSLQNCEDLLSDGLFLTHFLLLIYEVAFAKPNSGSNLWSHHMSRLLHLSLLRQSLPARERYPYIIWWISHIDLYALFSGAGTGEYVKVALENHLLPQAECLLYPVGPEGTSMVYPDEYDTLPLIMRLYRNCFQLAVRLGLLAADIRRSKAQGLDPHTESLHQELEGLRAELRRLWDSPEARFLVQNQSTLPKRSQNSLRQLSVLFHTSLLYSYTSLWRGQSFHVGIELDKESHHHTEVILQLAETMLAQGRQNGPLFITFPVFLAGAVTTSSGLKMMALELLANIGETEMGYDAGTTCSMLQVLCEVHMQHSRSGGYMQEIDWIEVTANQGFQLVNYG</sequence>
<dbReference type="GO" id="GO:0000976">
    <property type="term" value="F:transcription cis-regulatory region binding"/>
    <property type="evidence" value="ECO:0007669"/>
    <property type="project" value="TreeGrafter"/>
</dbReference>
<organism evidence="4 5">
    <name type="scientific">Aspergillus rambellii</name>
    <dbReference type="NCBI Taxonomy" id="308745"/>
    <lineage>
        <taxon>Eukaryota</taxon>
        <taxon>Fungi</taxon>
        <taxon>Dikarya</taxon>
        <taxon>Ascomycota</taxon>
        <taxon>Pezizomycotina</taxon>
        <taxon>Eurotiomycetes</taxon>
        <taxon>Eurotiomycetidae</taxon>
        <taxon>Eurotiales</taxon>
        <taxon>Aspergillaceae</taxon>
        <taxon>Aspergillus</taxon>
        <taxon>Aspergillus subgen. Nidulantes</taxon>
    </lineage>
</organism>
<gene>
    <name evidence="4" type="ORF">ARAM_007452</name>
</gene>
<evidence type="ECO:0000256" key="1">
    <source>
        <dbReference type="ARBA" id="ARBA00004123"/>
    </source>
</evidence>
<feature type="compositionally biased region" description="Polar residues" evidence="3">
    <location>
        <begin position="214"/>
        <end position="223"/>
    </location>
</feature>
<comment type="subcellular location">
    <subcellularLocation>
        <location evidence="1">Nucleus</location>
    </subcellularLocation>
</comment>
<feature type="region of interest" description="Disordered" evidence="3">
    <location>
        <begin position="214"/>
        <end position="239"/>
    </location>
</feature>
<dbReference type="GO" id="GO:0005634">
    <property type="term" value="C:nucleus"/>
    <property type="evidence" value="ECO:0007669"/>
    <property type="project" value="UniProtKB-SubCell"/>
</dbReference>
<comment type="caution">
    <text evidence="4">The sequence shown here is derived from an EMBL/GenBank/DDBJ whole genome shotgun (WGS) entry which is preliminary data.</text>
</comment>
<feature type="region of interest" description="Disordered" evidence="3">
    <location>
        <begin position="139"/>
        <end position="159"/>
    </location>
</feature>
<dbReference type="Pfam" id="PF11951">
    <property type="entry name" value="Fungal_trans_2"/>
    <property type="match status" value="1"/>
</dbReference>
<proteinExistence type="predicted"/>
<evidence type="ECO:0000313" key="4">
    <source>
        <dbReference type="EMBL" id="KKK14074.1"/>
    </source>
</evidence>
<dbReference type="InterPro" id="IPR021858">
    <property type="entry name" value="Fun_TF"/>
</dbReference>
<name>A0A0F8U2V2_9EURO</name>
<dbReference type="GO" id="GO:0003700">
    <property type="term" value="F:DNA-binding transcription factor activity"/>
    <property type="evidence" value="ECO:0007669"/>
    <property type="project" value="TreeGrafter"/>
</dbReference>
<accession>A0A0F8U2V2</accession>
<dbReference type="EMBL" id="JZBS01003673">
    <property type="protein sequence ID" value="KKK14074.1"/>
    <property type="molecule type" value="Genomic_DNA"/>
</dbReference>
<reference evidence="4 5" key="1">
    <citation type="submission" date="2015-02" db="EMBL/GenBank/DDBJ databases">
        <title>Draft Genome Sequences of Two Closely-Related Aflatoxigenic Aspergillus Species Obtained from the Cote d'Ivoire.</title>
        <authorList>
            <person name="Moore G.G."/>
            <person name="Beltz S.B."/>
            <person name="Mack B.M."/>
        </authorList>
    </citation>
    <scope>NUCLEOTIDE SEQUENCE [LARGE SCALE GENOMIC DNA]</scope>
    <source>
        <strain evidence="4 5">SRRC1468</strain>
    </source>
</reference>
<dbReference type="STRING" id="308745.A0A0F8U2V2"/>